<dbReference type="EMBL" id="JAZGQO010000014">
    <property type="protein sequence ID" value="KAK6170588.1"/>
    <property type="molecule type" value="Genomic_DNA"/>
</dbReference>
<sequence length="210" mass="23078">MFSLYFILCVLGVAICADPPKCCMDKQFQATLGESGSFYRAGSDDFEPLDGYNFLTYDFYGLRLAIESHSTDGNGTTETARIIEDYVSRKQYFIANGSCVVNDLTSAIRQPCITPESTFQGEFKLGFGFTEIDVHVWKHTNPNGSSTKFTVAKDSCVPLIETSYAIDNQGTKTEVVYVYHNFTPGLKNVDVFQIPSYCPIGGGQVAGLIG</sequence>
<dbReference type="Proteomes" id="UP001347796">
    <property type="component" value="Unassembled WGS sequence"/>
</dbReference>
<comment type="caution">
    <text evidence="2">The sequence shown here is derived from an EMBL/GenBank/DDBJ whole genome shotgun (WGS) entry which is preliminary data.</text>
</comment>
<name>A0AAN8J8E8_PATCE</name>
<reference evidence="2 3" key="1">
    <citation type="submission" date="2024-01" db="EMBL/GenBank/DDBJ databases">
        <title>The genome of the rayed Mediterranean limpet Patella caerulea (Linnaeus, 1758).</title>
        <authorList>
            <person name="Anh-Thu Weber A."/>
            <person name="Halstead-Nussloch G."/>
        </authorList>
    </citation>
    <scope>NUCLEOTIDE SEQUENCE [LARGE SCALE GENOMIC DNA]</scope>
    <source>
        <strain evidence="2">AATW-2023a</strain>
        <tissue evidence="2">Whole specimen</tissue>
    </source>
</reference>
<accession>A0AAN8J8E8</accession>
<feature type="signal peptide" evidence="1">
    <location>
        <begin position="1"/>
        <end position="16"/>
    </location>
</feature>
<dbReference type="PANTHER" id="PTHR10697:SF13">
    <property type="entry name" value="RICIN B LECTIN DOMAIN-CONTAINING PROTEIN"/>
    <property type="match status" value="1"/>
</dbReference>
<keyword evidence="1" id="KW-0732">Signal</keyword>
<feature type="chain" id="PRO_5042837697" evidence="1">
    <location>
        <begin position="17"/>
        <end position="210"/>
    </location>
</feature>
<proteinExistence type="predicted"/>
<dbReference type="GO" id="GO:0007160">
    <property type="term" value="P:cell-matrix adhesion"/>
    <property type="evidence" value="ECO:0007669"/>
    <property type="project" value="InterPro"/>
</dbReference>
<evidence type="ECO:0000313" key="3">
    <source>
        <dbReference type="Proteomes" id="UP001347796"/>
    </source>
</evidence>
<evidence type="ECO:0000313" key="2">
    <source>
        <dbReference type="EMBL" id="KAK6170588.1"/>
    </source>
</evidence>
<dbReference type="GO" id="GO:0005576">
    <property type="term" value="C:extracellular region"/>
    <property type="evidence" value="ECO:0007669"/>
    <property type="project" value="InterPro"/>
</dbReference>
<dbReference type="InterPro" id="IPR001299">
    <property type="entry name" value="Ependymin"/>
</dbReference>
<dbReference type="Pfam" id="PF00811">
    <property type="entry name" value="Ependymin"/>
    <property type="match status" value="1"/>
</dbReference>
<dbReference type="GO" id="GO:0005509">
    <property type="term" value="F:calcium ion binding"/>
    <property type="evidence" value="ECO:0007669"/>
    <property type="project" value="InterPro"/>
</dbReference>
<dbReference type="GO" id="GO:0005764">
    <property type="term" value="C:lysosome"/>
    <property type="evidence" value="ECO:0007669"/>
    <property type="project" value="TreeGrafter"/>
</dbReference>
<protein>
    <submittedName>
        <fullName evidence="2">Uncharacterized protein</fullName>
    </submittedName>
</protein>
<gene>
    <name evidence="2" type="ORF">SNE40_018947</name>
</gene>
<dbReference type="AlphaFoldDB" id="A0AAN8J8E8"/>
<organism evidence="2 3">
    <name type="scientific">Patella caerulea</name>
    <name type="common">Rayed Mediterranean limpet</name>
    <dbReference type="NCBI Taxonomy" id="87958"/>
    <lineage>
        <taxon>Eukaryota</taxon>
        <taxon>Metazoa</taxon>
        <taxon>Spiralia</taxon>
        <taxon>Lophotrochozoa</taxon>
        <taxon>Mollusca</taxon>
        <taxon>Gastropoda</taxon>
        <taxon>Patellogastropoda</taxon>
        <taxon>Patelloidea</taxon>
        <taxon>Patellidae</taxon>
        <taxon>Patella</taxon>
    </lineage>
</organism>
<dbReference type="PANTHER" id="PTHR10697">
    <property type="entry name" value="MAMMALIAN EPENDYMIN-RELATED PROTEIN 1"/>
    <property type="match status" value="1"/>
</dbReference>
<evidence type="ECO:0000256" key="1">
    <source>
        <dbReference type="SAM" id="SignalP"/>
    </source>
</evidence>
<keyword evidence="3" id="KW-1185">Reference proteome</keyword>